<evidence type="ECO:0000256" key="3">
    <source>
        <dbReference type="ARBA" id="ARBA00023118"/>
    </source>
</evidence>
<keyword evidence="2" id="KW-0694">RNA-binding</keyword>
<dbReference type="InterPro" id="IPR045747">
    <property type="entry name" value="CRISPR-assoc_prot_Cas6_N_sf"/>
</dbReference>
<dbReference type="eggNOG" id="COG1583">
    <property type="taxonomic scope" value="Bacteria"/>
</dbReference>
<evidence type="ECO:0000313" key="8">
    <source>
        <dbReference type="Proteomes" id="UP000011765"/>
    </source>
</evidence>
<dbReference type="InterPro" id="IPR049435">
    <property type="entry name" value="Cas_Cas6_C"/>
</dbReference>
<keyword evidence="3" id="KW-0051">Antiviral defense</keyword>
<evidence type="ECO:0000256" key="1">
    <source>
        <dbReference type="ARBA" id="ARBA00005937"/>
    </source>
</evidence>
<evidence type="ECO:0000256" key="2">
    <source>
        <dbReference type="ARBA" id="ARBA00022884"/>
    </source>
</evidence>
<accession>M1E4R5</accession>
<evidence type="ECO:0000256" key="4">
    <source>
        <dbReference type="PIRNR" id="PIRNR005054"/>
    </source>
</evidence>
<comment type="function">
    <text evidence="4">CRISPR (clustered regularly interspaced short palindromic repeat), is an adaptive immune system that provides protection against mobile genetic elements (viruses, transposable elements and conjugative plasmids). CRISPR clusters contain sequences complementary to antecedent mobile elements and target invading nucleic acids. CRISPR clusters are transcribed and processed into CRISPR RNA (crRNA).</text>
</comment>
<dbReference type="PANTHER" id="PTHR36984:SF1">
    <property type="entry name" value="CRISPR-ASSOCIATED ENDORIBONUCLEASE CAS6 1"/>
    <property type="match status" value="1"/>
</dbReference>
<gene>
    <name evidence="7" type="ORF">Thena_0814</name>
</gene>
<dbReference type="PANTHER" id="PTHR36984">
    <property type="entry name" value="CRISPR-ASSOCIATED ENDORIBONUCLEASE CAS6 1"/>
    <property type="match status" value="1"/>
</dbReference>
<protein>
    <recommendedName>
        <fullName evidence="4">CRISPR-associated endoribonuclease</fullName>
    </recommendedName>
</protein>
<dbReference type="NCBIfam" id="TIGR01877">
    <property type="entry name" value="cas_cas6"/>
    <property type="match status" value="1"/>
</dbReference>
<dbReference type="Gene3D" id="3.30.70.1890">
    <property type="match status" value="1"/>
</dbReference>
<feature type="domain" description="CRISPR associated protein Cas6 C-terminal" evidence="6">
    <location>
        <begin position="125"/>
        <end position="250"/>
    </location>
</feature>
<dbReference type="RefSeq" id="WP_013756172.1">
    <property type="nucleotide sequence ID" value="NC_015499.1"/>
</dbReference>
<dbReference type="CDD" id="cd21140">
    <property type="entry name" value="Cas6_I-like"/>
    <property type="match status" value="1"/>
</dbReference>
<dbReference type="GO" id="GO:0051607">
    <property type="term" value="P:defense response to virus"/>
    <property type="evidence" value="ECO:0007669"/>
    <property type="project" value="UniProtKB-KW"/>
</dbReference>
<dbReference type="GO" id="GO:0016788">
    <property type="term" value="F:hydrolase activity, acting on ester bonds"/>
    <property type="evidence" value="ECO:0007669"/>
    <property type="project" value="InterPro"/>
</dbReference>
<sequence>MRIKLEFISDSEIKLRSGYNSLIQGLIYDLLDYVDAKKLHDEGFKFEKREFRLFSFSEILERGYVNKSEHVITFDNKISFLISSPVEWILKQIALNSIVGDDFKLGGNSLRINAVSVLKSFEEFIAKGSVVVKALTPIEVHSTFITANGARKTYFYTPFENEFSELINKNARKKWKAYFGCECSYELSIKPLFKDKKYETIRYFIKKDKKTIIKGWKGLYMLNAKPEFLRFILDAGLGSRNSQGFGLVEIVR</sequence>
<dbReference type="Pfam" id="PF01881">
    <property type="entry name" value="Cas_Cas6_C"/>
    <property type="match status" value="1"/>
</dbReference>
<proteinExistence type="inferred from homology"/>
<dbReference type="EMBL" id="CP002690">
    <property type="protein sequence ID" value="AEE14447.1"/>
    <property type="molecule type" value="Genomic_DNA"/>
</dbReference>
<reference evidence="7 8" key="1">
    <citation type="submission" date="2011-04" db="EMBL/GenBank/DDBJ databases">
        <title>The complete genome of Thermodesulfobium narugense DSM 14796.</title>
        <authorList>
            <consortium name="US DOE Joint Genome Institute (JGI-PGF)"/>
            <person name="Lucas S."/>
            <person name="Han J."/>
            <person name="Lapidus A."/>
            <person name="Bruce D."/>
            <person name="Goodwin L."/>
            <person name="Pitluck S."/>
            <person name="Peters L."/>
            <person name="Kyrpides N."/>
            <person name="Mavromatis K."/>
            <person name="Pagani I."/>
            <person name="Ivanova N."/>
            <person name="Ovchinnikova G."/>
            <person name="Zhang X."/>
            <person name="Saunders L."/>
            <person name="Detter J.C."/>
            <person name="Tapia R."/>
            <person name="Han C."/>
            <person name="Land M."/>
            <person name="Hauser L."/>
            <person name="Markowitz V."/>
            <person name="Cheng J.-F."/>
            <person name="Hugenholtz P."/>
            <person name="Woyke T."/>
            <person name="Wu D."/>
            <person name="Spring S."/>
            <person name="Schroeder M."/>
            <person name="Brambilla E."/>
            <person name="Klenk H.-P."/>
            <person name="Eisen J.A."/>
        </authorList>
    </citation>
    <scope>NUCLEOTIDE SEQUENCE [LARGE SCALE GENOMIC DNA]</scope>
    <source>
        <strain evidence="7 8">DSM 14796</strain>
    </source>
</reference>
<dbReference type="KEGG" id="tnr:Thena_0814"/>
<evidence type="ECO:0000259" key="6">
    <source>
        <dbReference type="Pfam" id="PF01881"/>
    </source>
</evidence>
<feature type="active site" description="Proton donor" evidence="5">
    <location>
        <position position="40"/>
    </location>
</feature>
<dbReference type="HOGENOM" id="CLU_089858_2_0_9"/>
<dbReference type="PIRSF" id="PIRSF005054">
    <property type="entry name" value="PF1131"/>
    <property type="match status" value="1"/>
</dbReference>
<dbReference type="InterPro" id="IPR010156">
    <property type="entry name" value="CRISPR-assoc_prot_Cas6"/>
</dbReference>
<dbReference type="Gene3D" id="3.30.70.1900">
    <property type="match status" value="1"/>
</dbReference>
<evidence type="ECO:0000256" key="5">
    <source>
        <dbReference type="PIRSR" id="PIRSR005054-50"/>
    </source>
</evidence>
<dbReference type="GO" id="GO:0003723">
    <property type="term" value="F:RNA binding"/>
    <property type="evidence" value="ECO:0007669"/>
    <property type="project" value="UniProtKB-KW"/>
</dbReference>
<dbReference type="AlphaFoldDB" id="M1E4R5"/>
<keyword evidence="8" id="KW-1185">Reference proteome</keyword>
<feature type="active site" description="Proton acceptor" evidence="5">
    <location>
        <position position="28"/>
    </location>
</feature>
<dbReference type="STRING" id="747365.Thena_0814"/>
<comment type="similarity">
    <text evidence="1 4">Belongs to the CRISPR-associated protein Cas6/Cse3/CasE family.</text>
</comment>
<evidence type="ECO:0000313" key="7">
    <source>
        <dbReference type="EMBL" id="AEE14447.1"/>
    </source>
</evidence>
<organism evidence="7 8">
    <name type="scientific">Thermodesulfobium narugense DSM 14796</name>
    <dbReference type="NCBI Taxonomy" id="747365"/>
    <lineage>
        <taxon>Bacteria</taxon>
        <taxon>Pseudomonadati</taxon>
        <taxon>Thermodesulfobiota</taxon>
        <taxon>Thermodesulfobiia</taxon>
        <taxon>Thermodesulfobiales</taxon>
        <taxon>Thermodesulfobiaceae</taxon>
        <taxon>Thermodesulfobium</taxon>
    </lineage>
</organism>
<name>M1E4R5_9BACT</name>
<dbReference type="Proteomes" id="UP000011765">
    <property type="component" value="Chromosome"/>
</dbReference>